<evidence type="ECO:0000313" key="3">
    <source>
        <dbReference type="EMBL" id="TLP71021.1"/>
    </source>
</evidence>
<dbReference type="Gene3D" id="3.30.9.10">
    <property type="entry name" value="D-Amino Acid Oxidase, subunit A, domain 2"/>
    <property type="match status" value="1"/>
</dbReference>
<evidence type="ECO:0000259" key="2">
    <source>
        <dbReference type="Pfam" id="PF01266"/>
    </source>
</evidence>
<keyword evidence="1" id="KW-0560">Oxidoreductase</keyword>
<dbReference type="EMBL" id="VASG01000007">
    <property type="protein sequence ID" value="TLP71021.1"/>
    <property type="molecule type" value="Genomic_DNA"/>
</dbReference>
<dbReference type="InterPro" id="IPR006076">
    <property type="entry name" value="FAD-dep_OxRdtase"/>
</dbReference>
<dbReference type="Gene3D" id="3.50.50.60">
    <property type="entry name" value="FAD/NAD(P)-binding domain"/>
    <property type="match status" value="1"/>
</dbReference>
<comment type="caution">
    <text evidence="3">The sequence shown here is derived from an EMBL/GenBank/DDBJ whole genome shotgun (WGS) entry which is preliminary data.</text>
</comment>
<proteinExistence type="predicted"/>
<protein>
    <submittedName>
        <fullName evidence="3">FAD-binding oxidoreductase</fullName>
    </submittedName>
</protein>
<name>A0A5R8ZXA2_PSENT</name>
<evidence type="ECO:0000256" key="1">
    <source>
        <dbReference type="ARBA" id="ARBA00023002"/>
    </source>
</evidence>
<dbReference type="Proteomes" id="UP000307510">
    <property type="component" value="Unassembled WGS sequence"/>
</dbReference>
<reference evidence="4" key="2">
    <citation type="submission" date="2019-06" db="EMBL/GenBank/DDBJ databases">
        <title>AzeR, a transcriptional regulator that responds to azelaic acid in Pseudomonas nitroreducens.</title>
        <authorList>
            <person name="Bez C."/>
            <person name="Javvadi S.G."/>
            <person name="Bertani I."/>
            <person name="Devescovi G."/>
            <person name="Studholme D.J."/>
            <person name="Geller A."/>
            <person name="Levy A."/>
            <person name="Venturi V."/>
        </authorList>
    </citation>
    <scope>NUCLEOTIDE SEQUENCE [LARGE SCALE GENOMIC DNA]</scope>
    <source>
        <strain evidence="4">DSM 9128</strain>
    </source>
</reference>
<dbReference type="InterPro" id="IPR036188">
    <property type="entry name" value="FAD/NAD-bd_sf"/>
</dbReference>
<dbReference type="AlphaFoldDB" id="A0A5R8ZXA2"/>
<dbReference type="GO" id="GO:0016491">
    <property type="term" value="F:oxidoreductase activity"/>
    <property type="evidence" value="ECO:0007669"/>
    <property type="project" value="UniProtKB-KW"/>
</dbReference>
<dbReference type="SUPFAM" id="SSF51905">
    <property type="entry name" value="FAD/NAD(P)-binding domain"/>
    <property type="match status" value="1"/>
</dbReference>
<gene>
    <name evidence="3" type="ORF">FEA48_24665</name>
</gene>
<dbReference type="PANTHER" id="PTHR13847">
    <property type="entry name" value="SARCOSINE DEHYDROGENASE-RELATED"/>
    <property type="match status" value="1"/>
</dbReference>
<reference evidence="3 4" key="1">
    <citation type="submission" date="2019-05" db="EMBL/GenBank/DDBJ databases">
        <authorList>
            <person name="Moore K."/>
            <person name="O'Neill P."/>
            <person name="Farbos A."/>
            <person name="Studholme D.J."/>
        </authorList>
    </citation>
    <scope>NUCLEOTIDE SEQUENCE [LARGE SCALE GENOMIC DNA]</scope>
    <source>
        <strain evidence="3 4">DSM 9128</strain>
    </source>
</reference>
<dbReference type="PANTHER" id="PTHR13847:SF287">
    <property type="entry name" value="FAD-DEPENDENT OXIDOREDUCTASE DOMAIN-CONTAINING PROTEIN 1"/>
    <property type="match status" value="1"/>
</dbReference>
<dbReference type="Pfam" id="PF01266">
    <property type="entry name" value="DAO"/>
    <property type="match status" value="1"/>
</dbReference>
<evidence type="ECO:0000313" key="4">
    <source>
        <dbReference type="Proteomes" id="UP000307510"/>
    </source>
</evidence>
<sequence length="376" mass="40626">MIEVDFLIIGGGIAGASTGYFLSRHGKVAVLERESHAGYHSTGRSAALYTVAYGTPQVRALTAASRAFFDNPPEGFVEHPILTPRGEMTVDFEGNPEELQRQFASARDSVPEMRLLDADEACAIVPVLRREKVHGAMLDPSAADIDTDGLLQGYLRGIRRNGGSVQLDSEALEIRRIDDAWEVRCAQQTYRAPVLVNAAGSWSDKIAELAGAAPLGLTPKRRAAFLFSPPEGVDSHAWPVLVSLDESFYFKPDAGMLLGSPANADPVEPHDVQPEELDIALGIYQIEEHTTLSIRRPNHTWAGLRSFFADGDLVSGYDPATPGLYWVAGQGGYGIQTSAAMGEASAALIRREALPEHLTRHGLTAEMLSPARLLAE</sequence>
<dbReference type="GO" id="GO:0005737">
    <property type="term" value="C:cytoplasm"/>
    <property type="evidence" value="ECO:0007669"/>
    <property type="project" value="TreeGrafter"/>
</dbReference>
<accession>A0A5R8ZXA2</accession>
<feature type="domain" description="FAD dependent oxidoreductase" evidence="2">
    <location>
        <begin position="5"/>
        <end position="347"/>
    </location>
</feature>
<organism evidence="3 4">
    <name type="scientific">Pseudomonas nitroreducens</name>
    <dbReference type="NCBI Taxonomy" id="46680"/>
    <lineage>
        <taxon>Bacteria</taxon>
        <taxon>Pseudomonadati</taxon>
        <taxon>Pseudomonadota</taxon>
        <taxon>Gammaproteobacteria</taxon>
        <taxon>Pseudomonadales</taxon>
        <taxon>Pseudomonadaceae</taxon>
        <taxon>Pseudomonas</taxon>
    </lineage>
</organism>
<dbReference type="RefSeq" id="WP_138216146.1">
    <property type="nucleotide sequence ID" value="NZ_VASG01000007.1"/>
</dbReference>